<dbReference type="EMBL" id="JAUTDP010000002">
    <property type="protein sequence ID" value="KAK3402242.1"/>
    <property type="molecule type" value="Genomic_DNA"/>
</dbReference>
<dbReference type="InterPro" id="IPR010730">
    <property type="entry name" value="HET"/>
</dbReference>
<proteinExistence type="predicted"/>
<dbReference type="Pfam" id="PF06985">
    <property type="entry name" value="HET"/>
    <property type="match status" value="1"/>
</dbReference>
<sequence>MSSPTSMETATERVFSYNLIPLRLKLSEIRLLEVFPAPDFGDDLRCRLYTVLIEEPPQHSGDGLPCSICSVQHPSWYINLQPRYGRDACQGCGLTKHCQTTFGYPWYQALSCLRQLRSSCRSESLTIWIDQVCIDQSNDQEKSVQVELMRKIYSTAARVVIWLGPAADGSDDVMEAHSRVWQIVREYHLPAHRQGQSLHDHLVNTLDHDGNLSLPNFQRFRDEVARIYDPLIRDQRAQRWIDREWFSRIWVVQELSLSRDAVFMCGDKSLDSGYALVSLKMFKHILWRLVHLLNKLYNYDQTPLRTSSKYRDRIYGLLGLVWERYDYGLRPDYSNQTTTTMVLTQTARALIKRGGVNLLSLVQFPKQGVAHMEDGTDEQFPLPSRVPDWYARSRQRYRIRHGRALESLSASWDAPVQLIPTVLQSTIGLRGFFVDTVEEVGGYIEDREFSSETEASRYWQEVADSHAPLCSIKRFWRQSAEKEHHEIYSNAARRNEALWRVPIGDLWQGSDEHEPSGFNTRPPRELIPYMSELFDLALEYSRIAMSISHQVMLHTTPDVEFVPSLSQAEKEVVKQAENSELMNQYLDRLQDTLDAMHLRPYLTKKGYLGLAPTHTQPGDHLVIFSGGLVPYVIRPVTTDTDRYRFKPGAGSQANKSDEQSRVDSTTTGARQDVKDCHEPNFKLPETPLYTKTEIHTMYERYNLHQASRPPPEPVALPTRPDENDSIYTFVGEAFCDGIMDGEFMERAGEIQDFFLV</sequence>
<evidence type="ECO:0000256" key="1">
    <source>
        <dbReference type="SAM" id="MobiDB-lite"/>
    </source>
</evidence>
<dbReference type="Pfam" id="PF26639">
    <property type="entry name" value="Het-6_barrel"/>
    <property type="match status" value="2"/>
</dbReference>
<feature type="domain" description="Heterokaryon incompatibility" evidence="2">
    <location>
        <begin position="110"/>
        <end position="254"/>
    </location>
</feature>
<reference evidence="3" key="1">
    <citation type="journal article" date="2023" name="Mol. Phylogenet. Evol.">
        <title>Genome-scale phylogeny and comparative genomics of the fungal order Sordariales.</title>
        <authorList>
            <person name="Hensen N."/>
            <person name="Bonometti L."/>
            <person name="Westerberg I."/>
            <person name="Brannstrom I.O."/>
            <person name="Guillou S."/>
            <person name="Cros-Aarteil S."/>
            <person name="Calhoun S."/>
            <person name="Haridas S."/>
            <person name="Kuo A."/>
            <person name="Mondo S."/>
            <person name="Pangilinan J."/>
            <person name="Riley R."/>
            <person name="LaButti K."/>
            <person name="Andreopoulos B."/>
            <person name="Lipzen A."/>
            <person name="Chen C."/>
            <person name="Yan M."/>
            <person name="Daum C."/>
            <person name="Ng V."/>
            <person name="Clum A."/>
            <person name="Steindorff A."/>
            <person name="Ohm R.A."/>
            <person name="Martin F."/>
            <person name="Silar P."/>
            <person name="Natvig D.O."/>
            <person name="Lalanne C."/>
            <person name="Gautier V."/>
            <person name="Ament-Velasquez S.L."/>
            <person name="Kruys A."/>
            <person name="Hutchinson M.I."/>
            <person name="Powell A.J."/>
            <person name="Barry K."/>
            <person name="Miller A.N."/>
            <person name="Grigoriev I.V."/>
            <person name="Debuchy R."/>
            <person name="Gladieux P."/>
            <person name="Hiltunen Thoren M."/>
            <person name="Johannesson H."/>
        </authorList>
    </citation>
    <scope>NUCLEOTIDE SEQUENCE</scope>
    <source>
        <strain evidence="3">FGSC 1904</strain>
    </source>
</reference>
<dbReference type="PANTHER" id="PTHR24148">
    <property type="entry name" value="ANKYRIN REPEAT DOMAIN-CONTAINING PROTEIN 39 HOMOLOG-RELATED"/>
    <property type="match status" value="1"/>
</dbReference>
<dbReference type="InterPro" id="IPR052895">
    <property type="entry name" value="HetReg/Transcr_Mod"/>
</dbReference>
<organism evidence="3 4">
    <name type="scientific">Sordaria brevicollis</name>
    <dbReference type="NCBI Taxonomy" id="83679"/>
    <lineage>
        <taxon>Eukaryota</taxon>
        <taxon>Fungi</taxon>
        <taxon>Dikarya</taxon>
        <taxon>Ascomycota</taxon>
        <taxon>Pezizomycotina</taxon>
        <taxon>Sordariomycetes</taxon>
        <taxon>Sordariomycetidae</taxon>
        <taxon>Sordariales</taxon>
        <taxon>Sordariaceae</taxon>
        <taxon>Sordaria</taxon>
    </lineage>
</organism>
<accession>A0AAE0PLY7</accession>
<protein>
    <submittedName>
        <fullName evidence="3">Heterokaryon incompatibility protein-domain-containing protein</fullName>
    </submittedName>
</protein>
<comment type="caution">
    <text evidence="3">The sequence shown here is derived from an EMBL/GenBank/DDBJ whole genome shotgun (WGS) entry which is preliminary data.</text>
</comment>
<evidence type="ECO:0000313" key="4">
    <source>
        <dbReference type="Proteomes" id="UP001281003"/>
    </source>
</evidence>
<name>A0AAE0PLY7_SORBR</name>
<feature type="region of interest" description="Disordered" evidence="1">
    <location>
        <begin position="646"/>
        <end position="671"/>
    </location>
</feature>
<evidence type="ECO:0000259" key="2">
    <source>
        <dbReference type="Pfam" id="PF06985"/>
    </source>
</evidence>
<reference evidence="3" key="2">
    <citation type="submission" date="2023-07" db="EMBL/GenBank/DDBJ databases">
        <authorList>
            <consortium name="Lawrence Berkeley National Laboratory"/>
            <person name="Haridas S."/>
            <person name="Hensen N."/>
            <person name="Bonometti L."/>
            <person name="Westerberg I."/>
            <person name="Brannstrom I.O."/>
            <person name="Guillou S."/>
            <person name="Cros-Aarteil S."/>
            <person name="Calhoun S."/>
            <person name="Kuo A."/>
            <person name="Mondo S."/>
            <person name="Pangilinan J."/>
            <person name="Riley R."/>
            <person name="LaButti K."/>
            <person name="Andreopoulos B."/>
            <person name="Lipzen A."/>
            <person name="Chen C."/>
            <person name="Yanf M."/>
            <person name="Daum C."/>
            <person name="Ng V."/>
            <person name="Clum A."/>
            <person name="Steindorff A."/>
            <person name="Ohm R."/>
            <person name="Martin F."/>
            <person name="Silar P."/>
            <person name="Natvig D."/>
            <person name="Lalanne C."/>
            <person name="Gautier V."/>
            <person name="Ament-velasquez S.L."/>
            <person name="Kruys A."/>
            <person name="Hutchinson M.I."/>
            <person name="Powell A.J."/>
            <person name="Barry K."/>
            <person name="Miller A.N."/>
            <person name="Grigoriev I.V."/>
            <person name="Debuchy R."/>
            <person name="Gladieux P."/>
            <person name="Thoren M.H."/>
            <person name="Johannesson H."/>
        </authorList>
    </citation>
    <scope>NUCLEOTIDE SEQUENCE</scope>
    <source>
        <strain evidence="3">FGSC 1904</strain>
    </source>
</reference>
<dbReference type="PANTHER" id="PTHR24148:SF73">
    <property type="entry name" value="HET DOMAIN PROTEIN (AFU_ORTHOLOGUE AFUA_8G01020)"/>
    <property type="match status" value="1"/>
</dbReference>
<dbReference type="Proteomes" id="UP001281003">
    <property type="component" value="Unassembled WGS sequence"/>
</dbReference>
<evidence type="ECO:0000313" key="3">
    <source>
        <dbReference type="EMBL" id="KAK3402242.1"/>
    </source>
</evidence>
<keyword evidence="4" id="KW-1185">Reference proteome</keyword>
<dbReference type="AlphaFoldDB" id="A0AAE0PLY7"/>
<gene>
    <name evidence="3" type="ORF">B0T20DRAFT_493378</name>
</gene>